<sequence length="208" mass="23257">MRMWSSTSLSIDCCIRNQKLNDETVCLTSSPKSAIWGTTCTRVVRLHLKGAYAISECSEDPETKFFFVSNGWNSLRASNCSRWKFGRRIPGSANRTNPPGVHLIDTHTVGFRPFVMPERWCGHETAKFPTGNGAITVPMIRLMDPSGRTGAEQDAPKRRNDRPLISTSKTLPDALGSMRRLGDVCTRTIVFDIIRIGNFRVQPGIRIT</sequence>
<proteinExistence type="predicted"/>
<reference evidence="3" key="2">
    <citation type="submission" date="2015-01" db="EMBL/GenBank/DDBJ databases">
        <title>Evolutionary Origins and Diversification of the Mycorrhizal Mutualists.</title>
        <authorList>
            <consortium name="DOE Joint Genome Institute"/>
            <consortium name="Mycorrhizal Genomics Consortium"/>
            <person name="Kohler A."/>
            <person name="Kuo A."/>
            <person name="Nagy L.G."/>
            <person name="Floudas D."/>
            <person name="Copeland A."/>
            <person name="Barry K.W."/>
            <person name="Cichocki N."/>
            <person name="Veneault-Fourrey C."/>
            <person name="LaButti K."/>
            <person name="Lindquist E.A."/>
            <person name="Lipzen A."/>
            <person name="Lundell T."/>
            <person name="Morin E."/>
            <person name="Murat C."/>
            <person name="Riley R."/>
            <person name="Ohm R."/>
            <person name="Sun H."/>
            <person name="Tunlid A."/>
            <person name="Henrissat B."/>
            <person name="Grigoriev I.V."/>
            <person name="Hibbett D.S."/>
            <person name="Martin F."/>
        </authorList>
    </citation>
    <scope>NUCLEOTIDE SEQUENCE [LARGE SCALE GENOMIC DNA]</scope>
    <source>
        <strain evidence="3">Marx 270</strain>
    </source>
</reference>
<dbReference type="Proteomes" id="UP000054217">
    <property type="component" value="Unassembled WGS sequence"/>
</dbReference>
<keyword evidence="3" id="KW-1185">Reference proteome</keyword>
<dbReference type="HOGENOM" id="CLU_1321362_0_0_1"/>
<dbReference type="AlphaFoldDB" id="A0A0C3NRB2"/>
<evidence type="ECO:0000313" key="3">
    <source>
        <dbReference type="Proteomes" id="UP000054217"/>
    </source>
</evidence>
<feature type="region of interest" description="Disordered" evidence="1">
    <location>
        <begin position="145"/>
        <end position="169"/>
    </location>
</feature>
<protein>
    <submittedName>
        <fullName evidence="2">Uncharacterized protein</fullName>
    </submittedName>
</protein>
<name>A0A0C3NRB2_PISTI</name>
<evidence type="ECO:0000313" key="2">
    <source>
        <dbReference type="EMBL" id="KIO03385.1"/>
    </source>
</evidence>
<dbReference type="InParanoid" id="A0A0C3NRB2"/>
<gene>
    <name evidence="2" type="ORF">M404DRAFT_1001293</name>
</gene>
<evidence type="ECO:0000256" key="1">
    <source>
        <dbReference type="SAM" id="MobiDB-lite"/>
    </source>
</evidence>
<dbReference type="EMBL" id="KN831976">
    <property type="protein sequence ID" value="KIO03385.1"/>
    <property type="molecule type" value="Genomic_DNA"/>
</dbReference>
<reference evidence="2 3" key="1">
    <citation type="submission" date="2014-04" db="EMBL/GenBank/DDBJ databases">
        <authorList>
            <consortium name="DOE Joint Genome Institute"/>
            <person name="Kuo A."/>
            <person name="Kohler A."/>
            <person name="Costa M.D."/>
            <person name="Nagy L.G."/>
            <person name="Floudas D."/>
            <person name="Copeland A."/>
            <person name="Barry K.W."/>
            <person name="Cichocki N."/>
            <person name="Veneault-Fourrey C."/>
            <person name="LaButti K."/>
            <person name="Lindquist E.A."/>
            <person name="Lipzen A."/>
            <person name="Lundell T."/>
            <person name="Morin E."/>
            <person name="Murat C."/>
            <person name="Sun H."/>
            <person name="Tunlid A."/>
            <person name="Henrissat B."/>
            <person name="Grigoriev I.V."/>
            <person name="Hibbett D.S."/>
            <person name="Martin F."/>
            <person name="Nordberg H.P."/>
            <person name="Cantor M.N."/>
            <person name="Hua S.X."/>
        </authorList>
    </citation>
    <scope>NUCLEOTIDE SEQUENCE [LARGE SCALE GENOMIC DNA]</scope>
    <source>
        <strain evidence="2 3">Marx 270</strain>
    </source>
</reference>
<accession>A0A0C3NRB2</accession>
<organism evidence="2 3">
    <name type="scientific">Pisolithus tinctorius Marx 270</name>
    <dbReference type="NCBI Taxonomy" id="870435"/>
    <lineage>
        <taxon>Eukaryota</taxon>
        <taxon>Fungi</taxon>
        <taxon>Dikarya</taxon>
        <taxon>Basidiomycota</taxon>
        <taxon>Agaricomycotina</taxon>
        <taxon>Agaricomycetes</taxon>
        <taxon>Agaricomycetidae</taxon>
        <taxon>Boletales</taxon>
        <taxon>Sclerodermatineae</taxon>
        <taxon>Pisolithaceae</taxon>
        <taxon>Pisolithus</taxon>
    </lineage>
</organism>